<feature type="domain" description="Dipeptidylpeptidase IV N-terminal" evidence="2">
    <location>
        <begin position="127"/>
        <end position="450"/>
    </location>
</feature>
<sequence>MERSAPALLFWVALFFPFFIAAETLTIERIFADPQLSGQPPRALKYAPDGSRVTYLKGRAEDQHRYDLWEFHVGDNAHRLLVNADELHGAEERLSEEEKARRERQRIHGSGIMEYQWADNAKALLFPLAGDIFYYDLAGQQARHLTQSEAFETDVKLSPKGHYVTFVREQNLYLISLATGRERALTRDGGGTVKNAMAEYVAQEEMGRMTGYWWSPDERRIAYLQIDEAPVEEVVRSEIYADRIEMVTQRYPKAGTANVSFRLGVLDVDSGRTRWLDLGDLPDGYLPRVKWLDGDHLTYQWQSRDQQTLALRLVDLDTGKSRTLVRERSDSWINLNDDLHFLEQDRGFIWASERSGFKHLYLFDMNGQRRKALTQGEWVVDQLEAVDESEGWVYFSGRRESVLERHLYRVALDGEGEIERLSQRSGMHEFTFAKNASGYIDRFSAPDTPPQVSLHNRAGKRFAWLDRNQVVPGHPLHPYMAQWIMPEFGTLEAPEGHTLHYRLYKPANFNPKARYPALVYLYGGPGVQLVSRGWDKPFNQYLAQQGYVVFSIDNRGSNYRGKAFESAIYQSMGGPELADQRTGARFLADLPFVDGDRIGVFGHSYGGYLTLMAMLRGGDLFAAGVSGAPVTDWGLYDTHYTERYLGHPKQNPGAYGRASVLPYTDGLSKPLLVYHGMADDNVLFTHTTRLIAKLQDERKPFELMTYPGKKHSLRGEDTRVHWHRMMADFFDRHLKP</sequence>
<evidence type="ECO:0000313" key="4">
    <source>
        <dbReference type="Proteomes" id="UP001501600"/>
    </source>
</evidence>
<dbReference type="InterPro" id="IPR001375">
    <property type="entry name" value="Peptidase_S9_cat"/>
</dbReference>
<organism evidence="3 4">
    <name type="scientific">Ferrimonas gelatinilytica</name>
    <dbReference type="NCBI Taxonomy" id="1255257"/>
    <lineage>
        <taxon>Bacteria</taxon>
        <taxon>Pseudomonadati</taxon>
        <taxon>Pseudomonadota</taxon>
        <taxon>Gammaproteobacteria</taxon>
        <taxon>Alteromonadales</taxon>
        <taxon>Ferrimonadaceae</taxon>
        <taxon>Ferrimonas</taxon>
    </lineage>
</organism>
<feature type="domain" description="Peptidase S9 prolyl oligopeptidase catalytic" evidence="1">
    <location>
        <begin position="540"/>
        <end position="735"/>
    </location>
</feature>
<comment type="caution">
    <text evidence="3">The sequence shown here is derived from an EMBL/GenBank/DDBJ whole genome shotgun (WGS) entry which is preliminary data.</text>
</comment>
<protein>
    <submittedName>
        <fullName evidence="3">S9 family peptidase</fullName>
    </submittedName>
</protein>
<dbReference type="PANTHER" id="PTHR11731">
    <property type="entry name" value="PROTEASE FAMILY S9B,C DIPEPTIDYL-PEPTIDASE IV-RELATED"/>
    <property type="match status" value="1"/>
</dbReference>
<dbReference type="Pfam" id="PF00930">
    <property type="entry name" value="DPPIV_N"/>
    <property type="match status" value="1"/>
</dbReference>
<reference evidence="4" key="1">
    <citation type="journal article" date="2019" name="Int. J. Syst. Evol. Microbiol.">
        <title>The Global Catalogue of Microorganisms (GCM) 10K type strain sequencing project: providing services to taxonomists for standard genome sequencing and annotation.</title>
        <authorList>
            <consortium name="The Broad Institute Genomics Platform"/>
            <consortium name="The Broad Institute Genome Sequencing Center for Infectious Disease"/>
            <person name="Wu L."/>
            <person name="Ma J."/>
        </authorList>
    </citation>
    <scope>NUCLEOTIDE SEQUENCE [LARGE SCALE GENOMIC DNA]</scope>
    <source>
        <strain evidence="4">JCM 18720</strain>
    </source>
</reference>
<proteinExistence type="predicted"/>
<keyword evidence="4" id="KW-1185">Reference proteome</keyword>
<dbReference type="SUPFAM" id="SSF53474">
    <property type="entry name" value="alpha/beta-Hydrolases"/>
    <property type="match status" value="1"/>
</dbReference>
<dbReference type="InterPro" id="IPR002469">
    <property type="entry name" value="Peptidase_S9B_N"/>
</dbReference>
<evidence type="ECO:0000313" key="3">
    <source>
        <dbReference type="EMBL" id="GAA5192055.1"/>
    </source>
</evidence>
<gene>
    <name evidence="3" type="ORF">GCM10025772_20280</name>
</gene>
<dbReference type="Gene3D" id="2.140.10.30">
    <property type="entry name" value="Dipeptidylpeptidase IV, N-terminal domain"/>
    <property type="match status" value="1"/>
</dbReference>
<evidence type="ECO:0000259" key="1">
    <source>
        <dbReference type="Pfam" id="PF00326"/>
    </source>
</evidence>
<dbReference type="InterPro" id="IPR050278">
    <property type="entry name" value="Serine_Prot_S9B/DPPIV"/>
</dbReference>
<dbReference type="InterPro" id="IPR029058">
    <property type="entry name" value="AB_hydrolase_fold"/>
</dbReference>
<dbReference type="PANTHER" id="PTHR11731:SF193">
    <property type="entry name" value="DIPEPTIDYL PEPTIDASE 9"/>
    <property type="match status" value="1"/>
</dbReference>
<dbReference type="SUPFAM" id="SSF82171">
    <property type="entry name" value="DPP6 N-terminal domain-like"/>
    <property type="match status" value="1"/>
</dbReference>
<name>A0ABP9S8D0_9GAMM</name>
<dbReference type="RefSeq" id="WP_345316946.1">
    <property type="nucleotide sequence ID" value="NZ_BAABLF010000013.1"/>
</dbReference>
<dbReference type="EMBL" id="BAABLF010000013">
    <property type="protein sequence ID" value="GAA5192055.1"/>
    <property type="molecule type" value="Genomic_DNA"/>
</dbReference>
<evidence type="ECO:0000259" key="2">
    <source>
        <dbReference type="Pfam" id="PF00930"/>
    </source>
</evidence>
<dbReference type="Pfam" id="PF00326">
    <property type="entry name" value="Peptidase_S9"/>
    <property type="match status" value="1"/>
</dbReference>
<accession>A0ABP9S8D0</accession>
<dbReference type="Gene3D" id="3.40.50.1820">
    <property type="entry name" value="alpha/beta hydrolase"/>
    <property type="match status" value="1"/>
</dbReference>
<dbReference type="Proteomes" id="UP001501600">
    <property type="component" value="Unassembled WGS sequence"/>
</dbReference>